<evidence type="ECO:0000256" key="5">
    <source>
        <dbReference type="ARBA" id="ARBA00022840"/>
    </source>
</evidence>
<reference evidence="11" key="1">
    <citation type="journal article" date="2015" name="MBio">
        <title>Genome-resolved metagenomic analysis reveals roles for candidate phyla and other microbial community members in biogeochemical transformations in oil reservoirs.</title>
        <authorList>
            <person name="Hu P."/>
            <person name="Tom L."/>
            <person name="Singh A."/>
            <person name="Thomas B.C."/>
            <person name="Baker B.J."/>
            <person name="Piceno Y.M."/>
            <person name="Andersen G.L."/>
            <person name="Banfield J.F."/>
        </authorList>
    </citation>
    <scope>NUCLEOTIDE SEQUENCE [LARGE SCALE GENOMIC DNA]</scope>
    <source>
        <strain evidence="11">56_747</strain>
    </source>
</reference>
<sequence>MITIGVDDTDSEEGLCTTYLAAVMMERLAGLGEIRGSPRLVRLNPCVQFKTRGNAAIAFSLDTDRPEEAKEVALNALMELSDFSGPNTNPGLVVAEEIPAELSRFYRRALDEVLEIQEAEEIINRYGLWSRSFKNRRGLIGALAAMGAEFEDWTYELLAYREPRRWGTDREIDEESVWRADELTYPGTWDTVDHHHRKVIFAPHSKDPVLFGIRGQDPDLLRSALRTIRSEPPERTVIYRTNQGTDVHINEGEIPDVIENRSYRLRGIVAKEPETIGGGHLFFPLASEDGKGSISCAAFEPTKNFRERVRALAPGDVIEVYGAVKKRTLNIEKMEIVRLTERRAQKAPICPSCHRRMKSAGQGQGYRCRRCGTKADGKVEVLLPREIKPGFYEVPPCARRHLSKPLVRMRNGKVYPSR</sequence>
<comment type="catalytic activity">
    <reaction evidence="6">
        <text>cytidine(34) in tRNA(Ile2) + agmatine + ATP + H2O = 2-agmatinylcytidine(34) in tRNA(Ile2) + AMP + 2 phosphate + 2 H(+)</text>
        <dbReference type="Rhea" id="RHEA:43608"/>
        <dbReference type="Rhea" id="RHEA-COMP:10625"/>
        <dbReference type="Rhea" id="RHEA-COMP:10626"/>
        <dbReference type="ChEBI" id="CHEBI:15377"/>
        <dbReference type="ChEBI" id="CHEBI:15378"/>
        <dbReference type="ChEBI" id="CHEBI:30616"/>
        <dbReference type="ChEBI" id="CHEBI:43474"/>
        <dbReference type="ChEBI" id="CHEBI:58145"/>
        <dbReference type="ChEBI" id="CHEBI:82748"/>
        <dbReference type="ChEBI" id="CHEBI:83545"/>
        <dbReference type="ChEBI" id="CHEBI:456215"/>
        <dbReference type="EC" id="6.3.4.22"/>
    </reaction>
</comment>
<dbReference type="HAMAP" id="MF_01892">
    <property type="entry name" value="tRNA_Ile2_agm2C_synt"/>
    <property type="match status" value="1"/>
</dbReference>
<dbReference type="Pfam" id="PF08489">
    <property type="entry name" value="TiaS_FLD"/>
    <property type="match status" value="1"/>
</dbReference>
<dbReference type="EC" id="6.3.4.22" evidence="6"/>
<dbReference type="InterPro" id="IPR053870">
    <property type="entry name" value="TiaS-like_TCKD"/>
</dbReference>
<feature type="domain" description="TiaS FLD" evidence="7">
    <location>
        <begin position="137"/>
        <end position="248"/>
    </location>
</feature>
<reference evidence="12 13" key="2">
    <citation type="journal article" date="2015" name="MBio">
        <title>Genome-Resolved Metagenomic Analysis Reveals Roles for Candidate Phyla and Other Microbial Community Members in Biogeochemical Transformations in Oil Reservoirs.</title>
        <authorList>
            <person name="Hu P."/>
            <person name="Tom L."/>
            <person name="Singh A."/>
            <person name="Thomas B.C."/>
            <person name="Baker B.J."/>
            <person name="Piceno Y.M."/>
            <person name="Andersen G.L."/>
            <person name="Banfield J.F."/>
        </authorList>
    </citation>
    <scope>NUCLEOTIDE SEQUENCE [LARGE SCALE GENOMIC DNA]</scope>
    <source>
        <strain evidence="10">57_489</strain>
    </source>
</reference>
<dbReference type="CDD" id="cd04482">
    <property type="entry name" value="RPA2_OBF_like"/>
    <property type="match status" value="1"/>
</dbReference>
<protein>
    <recommendedName>
        <fullName evidence="6">tRNA(Ile2) 2-agmatinylcytidine synthetase TiaS</fullName>
        <shortName evidence="6">tRNA(Ile2)-agm2C synthetase</shortName>
        <ecNumber evidence="6">6.3.4.22</ecNumber>
    </recommendedName>
    <alternativeName>
        <fullName evidence="6">tRNA(Ile2) agmatidine synthetase</fullName>
    </alternativeName>
</protein>
<keyword evidence="5 6" id="KW-0067">ATP-binding</keyword>
<dbReference type="InterPro" id="IPR013696">
    <property type="entry name" value="TiaS_FLD"/>
</dbReference>
<organism evidence="11 12">
    <name type="scientific">Methanothrix harundinacea</name>
    <dbReference type="NCBI Taxonomy" id="301375"/>
    <lineage>
        <taxon>Archaea</taxon>
        <taxon>Methanobacteriati</taxon>
        <taxon>Methanobacteriota</taxon>
        <taxon>Stenosarchaea group</taxon>
        <taxon>Methanomicrobia</taxon>
        <taxon>Methanotrichales</taxon>
        <taxon>Methanotrichaceae</taxon>
        <taxon>Methanothrix</taxon>
    </lineage>
</organism>
<dbReference type="GO" id="GO:0016879">
    <property type="term" value="F:ligase activity, forming carbon-nitrogen bonds"/>
    <property type="evidence" value="ECO:0007669"/>
    <property type="project" value="UniProtKB-UniRule"/>
</dbReference>
<evidence type="ECO:0000259" key="7">
    <source>
        <dbReference type="Pfam" id="PF08489"/>
    </source>
</evidence>
<evidence type="ECO:0000256" key="3">
    <source>
        <dbReference type="ARBA" id="ARBA00022694"/>
    </source>
</evidence>
<dbReference type="InterPro" id="IPR055394">
    <property type="entry name" value="Zn_ribbon_TiaS"/>
</dbReference>
<dbReference type="GO" id="GO:0005737">
    <property type="term" value="C:cytoplasm"/>
    <property type="evidence" value="ECO:0007669"/>
    <property type="project" value="UniProtKB-SubCell"/>
</dbReference>
<dbReference type="Pfam" id="PF23783">
    <property type="entry name" value="Zn_ribbon_TiaS"/>
    <property type="match status" value="1"/>
</dbReference>
<keyword evidence="4 6" id="KW-0547">Nucleotide-binding</keyword>
<evidence type="ECO:0000256" key="2">
    <source>
        <dbReference type="ARBA" id="ARBA00022598"/>
    </source>
</evidence>
<evidence type="ECO:0000313" key="12">
    <source>
        <dbReference type="Proteomes" id="UP000053961"/>
    </source>
</evidence>
<evidence type="ECO:0000313" key="11">
    <source>
        <dbReference type="EMBL" id="KUK97266.1"/>
    </source>
</evidence>
<dbReference type="EMBL" id="LGFT01000012">
    <property type="protein sequence ID" value="KUK44908.1"/>
    <property type="molecule type" value="Genomic_DNA"/>
</dbReference>
<evidence type="ECO:0000256" key="4">
    <source>
        <dbReference type="ARBA" id="ARBA00022741"/>
    </source>
</evidence>
<comment type="caution">
    <text evidence="11">The sequence shown here is derived from an EMBL/GenBank/DDBJ whole genome shotgun (WGS) entry which is preliminary data.</text>
</comment>
<evidence type="ECO:0000259" key="8">
    <source>
        <dbReference type="Pfam" id="PF22641"/>
    </source>
</evidence>
<comment type="similarity">
    <text evidence="6">Belongs to the TiaS family.</text>
</comment>
<dbReference type="PATRIC" id="fig|301375.6.peg.332"/>
<evidence type="ECO:0000313" key="13">
    <source>
        <dbReference type="Proteomes" id="UP000057043"/>
    </source>
</evidence>
<dbReference type="InterPro" id="IPR024913">
    <property type="entry name" value="tRNA_Ile2__agm2C_synt"/>
</dbReference>
<dbReference type="PANTHER" id="PTHR40705:SF1">
    <property type="entry name" value="TRNA(ILE2) 2-AGMATINYLCYTIDINE SYNTHETASE TIAS"/>
    <property type="match status" value="1"/>
</dbReference>
<evidence type="ECO:0000256" key="6">
    <source>
        <dbReference type="HAMAP-Rule" id="MF_01892"/>
    </source>
</evidence>
<dbReference type="Pfam" id="PF22641">
    <property type="entry name" value="TiaS_TCKD"/>
    <property type="match status" value="1"/>
</dbReference>
<evidence type="ECO:0000313" key="10">
    <source>
        <dbReference type="EMBL" id="KUK44908.1"/>
    </source>
</evidence>
<keyword evidence="1 6" id="KW-0963">Cytoplasm</keyword>
<comment type="subcellular location">
    <subcellularLocation>
        <location evidence="6">Cytoplasm</location>
    </subcellularLocation>
</comment>
<accession>A0A101ILC0</accession>
<dbReference type="PANTHER" id="PTHR40705">
    <property type="entry name" value="TRNA(ILE2) 2-AGMATINYLCYTIDINE SYNTHETASE TIAS"/>
    <property type="match status" value="1"/>
</dbReference>
<keyword evidence="3 6" id="KW-0819">tRNA processing</keyword>
<name>A0A101ILC0_9EURY</name>
<evidence type="ECO:0000256" key="1">
    <source>
        <dbReference type="ARBA" id="ARBA00022490"/>
    </source>
</evidence>
<dbReference type="Gene3D" id="2.40.50.1010">
    <property type="match status" value="1"/>
</dbReference>
<dbReference type="EMBL" id="LGHB01000003">
    <property type="protein sequence ID" value="KUK97266.1"/>
    <property type="molecule type" value="Genomic_DNA"/>
</dbReference>
<dbReference type="Proteomes" id="UP000053961">
    <property type="component" value="Unassembled WGS sequence"/>
</dbReference>
<gene>
    <name evidence="6" type="primary">tiaS</name>
    <name evidence="10" type="ORF">XD72_0734</name>
    <name evidence="11" type="ORF">XE07_0421</name>
</gene>
<feature type="domain" description="TiaS-like TCKD" evidence="8">
    <location>
        <begin position="4"/>
        <end position="128"/>
    </location>
</feature>
<dbReference type="GO" id="GO:0005524">
    <property type="term" value="F:ATP binding"/>
    <property type="evidence" value="ECO:0007669"/>
    <property type="project" value="UniProtKB-KW"/>
</dbReference>
<dbReference type="Gene3D" id="3.90.600.20">
    <property type="match status" value="1"/>
</dbReference>
<comment type="function">
    <text evidence="6">ATP-dependent agmatine transferase that catalyzes the formation of 2-agmatinylcytidine (agm2C) at the wobble position (C34) of tRNA(Ile2), converting the codon specificity from AUG to AUA.</text>
</comment>
<dbReference type="Gene3D" id="3.30.70.2200">
    <property type="match status" value="1"/>
</dbReference>
<evidence type="ECO:0000259" key="9">
    <source>
        <dbReference type="Pfam" id="PF23783"/>
    </source>
</evidence>
<dbReference type="Proteomes" id="UP000057043">
    <property type="component" value="Unassembled WGS sequence"/>
</dbReference>
<keyword evidence="2 6" id="KW-0436">Ligase</keyword>
<dbReference type="GO" id="GO:0002101">
    <property type="term" value="P:tRNA wobble cytosine modification"/>
    <property type="evidence" value="ECO:0007669"/>
    <property type="project" value="UniProtKB-UniRule"/>
</dbReference>
<feature type="domain" description="TiaS C-terminal zinc ribbon" evidence="9">
    <location>
        <begin position="348"/>
        <end position="387"/>
    </location>
</feature>
<dbReference type="AlphaFoldDB" id="A0A101ILC0"/>
<proteinExistence type="inferred from homology"/>